<dbReference type="InParanoid" id="A0A136JJH4"/>
<protein>
    <submittedName>
        <fullName evidence="2">Uncharacterized protein</fullName>
    </submittedName>
</protein>
<evidence type="ECO:0000256" key="1">
    <source>
        <dbReference type="SAM" id="MobiDB-lite"/>
    </source>
</evidence>
<keyword evidence="3" id="KW-1185">Reference proteome</keyword>
<dbReference type="EMBL" id="KQ964245">
    <property type="protein sequence ID" value="KXJ97301.1"/>
    <property type="molecule type" value="Genomic_DNA"/>
</dbReference>
<feature type="compositionally biased region" description="Polar residues" evidence="1">
    <location>
        <begin position="23"/>
        <end position="37"/>
    </location>
</feature>
<dbReference type="AlphaFoldDB" id="A0A136JJH4"/>
<feature type="region of interest" description="Disordered" evidence="1">
    <location>
        <begin position="1"/>
        <end position="40"/>
    </location>
</feature>
<evidence type="ECO:0000313" key="3">
    <source>
        <dbReference type="Proteomes" id="UP000070501"/>
    </source>
</evidence>
<sequence length="209" mass="23111">MSIHPLAIDRLETPPTDVDAPTAQDTHSPTPNGSSSQHDADRSWIWIPLARIRNNLSPAVRSHIETDSDHCVPGGLAISTSTQPWRPCFIRMDLTPQKARLVVYKYIGMDIHTSPSGRRYLETANGTCLLRVAVPKLALEFPAPTLTDVAEIFGLELAGPLLQRAQQWMHLAWERTDPTSGLFIVIPEDASLPVRAMLAVHKQTLPSLM</sequence>
<reference evidence="3" key="1">
    <citation type="submission" date="2016-02" db="EMBL/GenBank/DDBJ databases">
        <title>Draft genome sequence of Microdochium bolleyi, a fungal endophyte of beachgrass.</title>
        <authorList>
            <consortium name="DOE Joint Genome Institute"/>
            <person name="David A.S."/>
            <person name="May G."/>
            <person name="Haridas S."/>
            <person name="Lim J."/>
            <person name="Wang M."/>
            <person name="Labutti K."/>
            <person name="Lipzen A."/>
            <person name="Barry K."/>
            <person name="Grigoriev I.V."/>
        </authorList>
    </citation>
    <scope>NUCLEOTIDE SEQUENCE [LARGE SCALE GENOMIC DNA]</scope>
    <source>
        <strain evidence="3">J235TASD1</strain>
    </source>
</reference>
<accession>A0A136JJH4</accession>
<gene>
    <name evidence="2" type="ORF">Micbo1qcDRAFT_211549</name>
</gene>
<evidence type="ECO:0000313" key="2">
    <source>
        <dbReference type="EMBL" id="KXJ97301.1"/>
    </source>
</evidence>
<organism evidence="2 3">
    <name type="scientific">Microdochium bolleyi</name>
    <dbReference type="NCBI Taxonomy" id="196109"/>
    <lineage>
        <taxon>Eukaryota</taxon>
        <taxon>Fungi</taxon>
        <taxon>Dikarya</taxon>
        <taxon>Ascomycota</taxon>
        <taxon>Pezizomycotina</taxon>
        <taxon>Sordariomycetes</taxon>
        <taxon>Xylariomycetidae</taxon>
        <taxon>Xylariales</taxon>
        <taxon>Microdochiaceae</taxon>
        <taxon>Microdochium</taxon>
    </lineage>
</organism>
<dbReference type="Proteomes" id="UP000070501">
    <property type="component" value="Unassembled WGS sequence"/>
</dbReference>
<name>A0A136JJH4_9PEZI</name>
<proteinExistence type="predicted"/>